<feature type="domain" description="C2H2-type" evidence="3">
    <location>
        <begin position="1594"/>
        <end position="1623"/>
    </location>
</feature>
<keyword evidence="1" id="KW-0863">Zinc-finger</keyword>
<sequence>MSNDVDRIAMANTEERLKVVEDSVRVMIERFQFLEGKIEVVDRSHQVWKDKFGVVDGNFEVIEGKYQLHEEKFRTLEGKCRTLEVNDEMMSKRVFLLEQYIDEMFREPFRDFVIRRSTFWDGGGGDRFHDGFNPRGNRRQDSFEGHEDAFNHFDQRENGIRRHSFNTRSSSSNASYRNVASASNKRTKVSKGSTSALRKRARLSVSNSTTYQRRQPSIEYGTPVVIPAIDVDETATSSNHTNLQIFNEETPEQHGNENGSSVSGMVLDTTSPDNTTEQLRSADRIETDSAFENIHNSGNLSDKSSSGPEECAATTAFAAVDMTHVTAAKEIMAATTVPFKNVKEETEGTQVPLKASSSTAACSNLNTPTNVKDTSLQLEKNVPATPPLQTTPDNVTTVIPVVIDLTITGPSATPLKSTQQLPIPTLGSPVVTQLNVKLSTSTCTADTKSSERKDTDIAPLEIDMIAATNNSDSVPVGSLTETESLTVAPSFTLPLESLSINNNPSLSAPSCDFVIPADAVNTTTADVAAVNLENSINDAINPPDISVSFNSSSELNSPSGNALQSDESMYMEASSEDSDSHAGSSTSSDSDELEVRHNSFRRNTNEGENEKLTNAQLTHNGIRISGKLPRKTLKPGAPTEADVITLSSDSESNDKASTPPKPKQSKPLAIVLVDKKKENNPAGSAALFNRLSKYSGLRAPKQLPNKLSTLRNYDILGEKCSPSASRNDIAVNGSSPVPAHRQLSSVTRGSKPIRPSVRFLQLRRSSPPFERRLSNRTKQQPEPHSSRPISSISNSLPHTEPCTTENELEDYDADLIEIVNECSSVESAMAGKSSRVSGKVVAIASQSKTVNPTVSRKGENGRSNVAAASLQDQGTVANVEVNSNAHSADMNTTPENEANQLCSSVGVGGLSPSDMNMNSCHQVRNDTSTSIVISRKPPSSKPSPTISAAAAITIDASTPYDQRDPSASNSMDILEVPEKDVGAISPERLPPPLIRIDDEDRTDEVGEQEDEGPDNESSKDQVDDEPTMPILSVSGSQISPSSEKTSVQDQMRTDEGEGQLQQLHLICDDGESTFNGEPHDSDTVNGKKRSDVHLNHYMVDSLIPFIDDGSDRKCKRKTIRCKSCETSFQTQKELEEHMVDEHDDIDSEYDSQAQEDPSYNGRLKHKQPRSVRSKKSSLSNRSKAFGEDTESESEQLPVKRGTNINVRHSAQEQSVICPYCKHTLSRNHRRAHIRSTRCTISEDQLNLELRSRRKIDWEPATDNPNYETWKVPIRQSRSDSKVNENENDDVVSNDVSYGKTGQENVTFDLDNESNQSVSTNAEVVHAGPSTSGLKIAERQVSGVSSSIVRKEDGVNGRFAASHYKGSKLRKIRIGHNSRTSKLAADSSNSFDSDNSHPTKRARSLPDESVGRMVAVHRGSQSTVSEFDHDQVGDIFSHSPGVDDDFEELEEQRGGAIMETDERENFQSFEGRSNLNQSAMTELVSEYEDESSATEEFRGDGEPSKLKGGSGGDAADRKSGGAETATCPACGKCLLQRNLQRHSINACPALRTPKKKQPRLDVSKLVCKYEDCAYIPSNNAEYREHLVLHPRDVGIACKHRGCGKVFIEKLNLEDHTKTHQINVPYDATGVSVKKSKRLQPVVRIIRLPNTCQKHTL</sequence>
<evidence type="ECO:0000256" key="2">
    <source>
        <dbReference type="SAM" id="MobiDB-lite"/>
    </source>
</evidence>
<protein>
    <recommendedName>
        <fullName evidence="3">C2H2-type domain-containing protein</fullName>
    </recommendedName>
</protein>
<evidence type="ECO:0000259" key="3">
    <source>
        <dbReference type="PROSITE" id="PS50157"/>
    </source>
</evidence>
<evidence type="ECO:0000256" key="1">
    <source>
        <dbReference type="PROSITE-ProRule" id="PRU00042"/>
    </source>
</evidence>
<dbReference type="EMBL" id="CAXLJM020000069">
    <property type="protein sequence ID" value="CAL8125104.1"/>
    <property type="molecule type" value="Genomic_DNA"/>
</dbReference>
<feature type="region of interest" description="Disordered" evidence="2">
    <location>
        <begin position="956"/>
        <end position="1057"/>
    </location>
</feature>
<feature type="compositionally biased region" description="Basic and acidic residues" evidence="2">
    <location>
        <begin position="593"/>
        <end position="611"/>
    </location>
</feature>
<feature type="region of interest" description="Disordered" evidence="2">
    <location>
        <begin position="1371"/>
        <end position="1406"/>
    </location>
</feature>
<feature type="region of interest" description="Disordered" evidence="2">
    <location>
        <begin position="1276"/>
        <end position="1298"/>
    </location>
</feature>
<dbReference type="Proteomes" id="UP001642540">
    <property type="component" value="Unassembled WGS sequence"/>
</dbReference>
<feature type="compositionally biased region" description="Low complexity" evidence="2">
    <location>
        <begin position="550"/>
        <end position="561"/>
    </location>
</feature>
<dbReference type="PROSITE" id="PS00028">
    <property type="entry name" value="ZINC_FINGER_C2H2_1"/>
    <property type="match status" value="2"/>
</dbReference>
<dbReference type="PROSITE" id="PS50157">
    <property type="entry name" value="ZINC_FINGER_C2H2_2"/>
    <property type="match status" value="1"/>
</dbReference>
<dbReference type="SMART" id="SM00355">
    <property type="entry name" value="ZnF_C2H2"/>
    <property type="match status" value="3"/>
</dbReference>
<feature type="compositionally biased region" description="Basic and acidic residues" evidence="2">
    <location>
        <begin position="1494"/>
        <end position="1504"/>
    </location>
</feature>
<feature type="region of interest" description="Disordered" evidence="2">
    <location>
        <begin position="1484"/>
        <end position="1520"/>
    </location>
</feature>
<feature type="compositionally biased region" description="Polar residues" evidence="2">
    <location>
        <begin position="1033"/>
        <end position="1050"/>
    </location>
</feature>
<feature type="compositionally biased region" description="Low complexity" evidence="2">
    <location>
        <begin position="166"/>
        <end position="184"/>
    </location>
</feature>
<dbReference type="InterPro" id="IPR013087">
    <property type="entry name" value="Znf_C2H2_type"/>
</dbReference>
<feature type="region of interest" description="Disordered" evidence="2">
    <location>
        <begin position="550"/>
        <end position="666"/>
    </location>
</feature>
<organism evidence="4 5">
    <name type="scientific">Orchesella dallaii</name>
    <dbReference type="NCBI Taxonomy" id="48710"/>
    <lineage>
        <taxon>Eukaryota</taxon>
        <taxon>Metazoa</taxon>
        <taxon>Ecdysozoa</taxon>
        <taxon>Arthropoda</taxon>
        <taxon>Hexapoda</taxon>
        <taxon>Collembola</taxon>
        <taxon>Entomobryomorpha</taxon>
        <taxon>Entomobryoidea</taxon>
        <taxon>Orchesellidae</taxon>
        <taxon>Orchesellinae</taxon>
        <taxon>Orchesella</taxon>
    </lineage>
</organism>
<dbReference type="Gene3D" id="3.30.160.60">
    <property type="entry name" value="Classic Zinc Finger"/>
    <property type="match status" value="1"/>
</dbReference>
<comment type="caution">
    <text evidence="4">The sequence shown here is derived from an EMBL/GenBank/DDBJ whole genome shotgun (WGS) entry which is preliminary data.</text>
</comment>
<name>A0ABP1RFB1_9HEXA</name>
<evidence type="ECO:0000313" key="4">
    <source>
        <dbReference type="EMBL" id="CAL8125104.1"/>
    </source>
</evidence>
<feature type="region of interest" description="Disordered" evidence="2">
    <location>
        <begin position="723"/>
        <end position="803"/>
    </location>
</feature>
<accession>A0ABP1RFB1</accession>
<keyword evidence="1" id="KW-0862">Zinc</keyword>
<gene>
    <name evidence="4" type="ORF">ODALV1_LOCUS20856</name>
</gene>
<keyword evidence="1" id="KW-0479">Metal-binding</keyword>
<feature type="compositionally biased region" description="Basic and acidic residues" evidence="2">
    <location>
        <begin position="769"/>
        <end position="785"/>
    </location>
</feature>
<evidence type="ECO:0000313" key="5">
    <source>
        <dbReference type="Proteomes" id="UP001642540"/>
    </source>
</evidence>
<proteinExistence type="predicted"/>
<feature type="compositionally biased region" description="Acidic residues" evidence="2">
    <location>
        <begin position="997"/>
        <end position="1014"/>
    </location>
</feature>
<feature type="region of interest" description="Disordered" evidence="2">
    <location>
        <begin position="155"/>
        <end position="210"/>
    </location>
</feature>
<feature type="region of interest" description="Disordered" evidence="2">
    <location>
        <begin position="1149"/>
        <end position="1200"/>
    </location>
</feature>
<feature type="compositionally biased region" description="Basic residues" evidence="2">
    <location>
        <begin position="1162"/>
        <end position="1175"/>
    </location>
</feature>
<reference evidence="4 5" key="1">
    <citation type="submission" date="2024-08" db="EMBL/GenBank/DDBJ databases">
        <authorList>
            <person name="Cucini C."/>
            <person name="Frati F."/>
        </authorList>
    </citation>
    <scope>NUCLEOTIDE SEQUENCE [LARGE SCALE GENOMIC DNA]</scope>
</reference>
<feature type="compositionally biased region" description="Low complexity" evidence="2">
    <location>
        <begin position="786"/>
        <end position="797"/>
    </location>
</feature>
<dbReference type="SUPFAM" id="SSF57997">
    <property type="entry name" value="Tropomyosin"/>
    <property type="match status" value="1"/>
</dbReference>
<keyword evidence="5" id="KW-1185">Reference proteome</keyword>